<keyword evidence="6 10" id="KW-0472">Membrane</keyword>
<dbReference type="Pfam" id="PF00001">
    <property type="entry name" value="7tm_1"/>
    <property type="match status" value="1"/>
</dbReference>
<dbReference type="PRINTS" id="PR01012">
    <property type="entry name" value="NRPEPTIDEYR"/>
</dbReference>
<dbReference type="PROSITE" id="PS50262">
    <property type="entry name" value="G_PROTEIN_RECEP_F1_2"/>
    <property type="match status" value="1"/>
</dbReference>
<feature type="transmembrane region" description="Helical" evidence="10">
    <location>
        <begin position="204"/>
        <end position="233"/>
    </location>
</feature>
<evidence type="ECO:0000256" key="7">
    <source>
        <dbReference type="ARBA" id="ARBA00023170"/>
    </source>
</evidence>
<evidence type="ECO:0000256" key="1">
    <source>
        <dbReference type="ARBA" id="ARBA00004141"/>
    </source>
</evidence>
<sequence length="354" mass="39827">MATTETFTAEAIDNVSDAMSNNITNTPSSPWNSSLTTTVVLSILYGVVSLMSVLGNSLVIFVVVRNKKMRTITNALLVNLAISDIIQGLFATPFQFAPAILYRWPFGDFMCPFVPFVKTLSILVSIGTLTVISVDRYFAVCHPLKKRLSPFSSGVTVSIIWINGICSSIPLVWNLHTYTYSFPDGNSLVFCIPTWESERSRSIYHIYIFVLSYAVPLVIITIAYSLIAIKMYFSKTPGESSVTRDQNIAKNKRKVIKMVMVLVILFAFCWLPLQMYDILKFTTPDILSYKYINIIWFCCNWLAMSNAACNPFVYGLLNDNFKREYKKVFKLEKKTPKVGPTPVVDVIVSGGELH</sequence>
<comment type="similarity">
    <text evidence="2 9">Belongs to the G-protein coupled receptor 1 family.</text>
</comment>
<dbReference type="PRINTS" id="PR00237">
    <property type="entry name" value="GPCRRHODOPSN"/>
</dbReference>
<evidence type="ECO:0000256" key="8">
    <source>
        <dbReference type="ARBA" id="ARBA00023224"/>
    </source>
</evidence>
<dbReference type="Gene3D" id="1.20.1070.10">
    <property type="entry name" value="Rhodopsin 7-helix transmembrane proteins"/>
    <property type="match status" value="1"/>
</dbReference>
<feature type="transmembrane region" description="Helical" evidence="10">
    <location>
        <begin position="39"/>
        <end position="64"/>
    </location>
</feature>
<dbReference type="InterPro" id="IPR000276">
    <property type="entry name" value="GPCR_Rhodpsn"/>
</dbReference>
<organism evidence="12 13">
    <name type="scientific">Saccoglossus kowalevskii</name>
    <name type="common">Acorn worm</name>
    <dbReference type="NCBI Taxonomy" id="10224"/>
    <lineage>
        <taxon>Eukaryota</taxon>
        <taxon>Metazoa</taxon>
        <taxon>Hemichordata</taxon>
        <taxon>Enteropneusta</taxon>
        <taxon>Harrimaniidae</taxon>
        <taxon>Saccoglossus</taxon>
    </lineage>
</organism>
<keyword evidence="4 10" id="KW-1133">Transmembrane helix</keyword>
<dbReference type="RefSeq" id="XP_002732001.2">
    <property type="nucleotide sequence ID" value="XM_002731955.2"/>
</dbReference>
<feature type="transmembrane region" description="Helical" evidence="10">
    <location>
        <begin position="293"/>
        <end position="317"/>
    </location>
</feature>
<keyword evidence="3 9" id="KW-0812">Transmembrane</keyword>
<accession>A0ABM0GKN5</accession>
<keyword evidence="7 9" id="KW-0675">Receptor</keyword>
<keyword evidence="12" id="KW-1185">Reference proteome</keyword>
<evidence type="ECO:0000256" key="9">
    <source>
        <dbReference type="RuleBase" id="RU000688"/>
    </source>
</evidence>
<keyword evidence="5 9" id="KW-0297">G-protein coupled receptor</keyword>
<comment type="subcellular location">
    <subcellularLocation>
        <location evidence="1">Membrane</location>
        <topology evidence="1">Multi-pass membrane protein</topology>
    </subcellularLocation>
</comment>
<dbReference type="PROSITE" id="PS00237">
    <property type="entry name" value="G_PROTEIN_RECEP_F1_1"/>
    <property type="match status" value="1"/>
</dbReference>
<feature type="transmembrane region" description="Helical" evidence="10">
    <location>
        <begin position="116"/>
        <end position="139"/>
    </location>
</feature>
<reference evidence="13" key="1">
    <citation type="submission" date="2025-08" db="UniProtKB">
        <authorList>
            <consortium name="RefSeq"/>
        </authorList>
    </citation>
    <scope>IDENTIFICATION</scope>
    <source>
        <tissue evidence="13">Testes</tissue>
    </source>
</reference>
<dbReference type="PANTHER" id="PTHR45695">
    <property type="entry name" value="LEUCOKININ RECEPTOR-RELATED"/>
    <property type="match status" value="1"/>
</dbReference>
<evidence type="ECO:0000256" key="5">
    <source>
        <dbReference type="ARBA" id="ARBA00023040"/>
    </source>
</evidence>
<gene>
    <name evidence="13" type="primary">LOC100372153</name>
</gene>
<evidence type="ECO:0000256" key="6">
    <source>
        <dbReference type="ARBA" id="ARBA00023136"/>
    </source>
</evidence>
<proteinExistence type="inferred from homology"/>
<dbReference type="Proteomes" id="UP000694865">
    <property type="component" value="Unplaced"/>
</dbReference>
<keyword evidence="8 9" id="KW-0807">Transducer</keyword>
<feature type="transmembrane region" description="Helical" evidence="10">
    <location>
        <begin position="151"/>
        <end position="173"/>
    </location>
</feature>
<evidence type="ECO:0000313" key="13">
    <source>
        <dbReference type="RefSeq" id="XP_002732001.2"/>
    </source>
</evidence>
<dbReference type="GeneID" id="100372153"/>
<protein>
    <submittedName>
        <fullName evidence="13">Substance-P receptor-like</fullName>
    </submittedName>
</protein>
<dbReference type="SMART" id="SM01381">
    <property type="entry name" value="7TM_GPCR_Srsx"/>
    <property type="match status" value="1"/>
</dbReference>
<dbReference type="InterPro" id="IPR000611">
    <property type="entry name" value="NPY_rcpt"/>
</dbReference>
<feature type="transmembrane region" description="Helical" evidence="10">
    <location>
        <begin position="76"/>
        <end position="96"/>
    </location>
</feature>
<evidence type="ECO:0000256" key="4">
    <source>
        <dbReference type="ARBA" id="ARBA00022989"/>
    </source>
</evidence>
<feature type="domain" description="G-protein coupled receptors family 1 profile" evidence="11">
    <location>
        <begin position="55"/>
        <end position="314"/>
    </location>
</feature>
<name>A0ABM0GKN5_SACKO</name>
<evidence type="ECO:0000256" key="3">
    <source>
        <dbReference type="ARBA" id="ARBA00022692"/>
    </source>
</evidence>
<dbReference type="PANTHER" id="PTHR45695:SF9">
    <property type="entry name" value="LEUCOKININ RECEPTOR"/>
    <property type="match status" value="1"/>
</dbReference>
<evidence type="ECO:0000256" key="2">
    <source>
        <dbReference type="ARBA" id="ARBA00010663"/>
    </source>
</evidence>
<feature type="transmembrane region" description="Helical" evidence="10">
    <location>
        <begin position="254"/>
        <end position="273"/>
    </location>
</feature>
<evidence type="ECO:0000256" key="10">
    <source>
        <dbReference type="SAM" id="Phobius"/>
    </source>
</evidence>
<dbReference type="SUPFAM" id="SSF81321">
    <property type="entry name" value="Family A G protein-coupled receptor-like"/>
    <property type="match status" value="1"/>
</dbReference>
<evidence type="ECO:0000313" key="12">
    <source>
        <dbReference type="Proteomes" id="UP000694865"/>
    </source>
</evidence>
<evidence type="ECO:0000259" key="11">
    <source>
        <dbReference type="PROSITE" id="PS50262"/>
    </source>
</evidence>
<dbReference type="InterPro" id="IPR017452">
    <property type="entry name" value="GPCR_Rhodpsn_7TM"/>
</dbReference>